<proteinExistence type="predicted"/>
<dbReference type="PANTHER" id="PTHR46706:SF12">
    <property type="entry name" value="PROTEIN QUA-1-RELATED"/>
    <property type="match status" value="1"/>
</dbReference>
<evidence type="ECO:0000256" key="2">
    <source>
        <dbReference type="SAM" id="MobiDB-lite"/>
    </source>
</evidence>
<feature type="chain" id="PRO_5035301292" evidence="3">
    <location>
        <begin position="20"/>
        <end position="648"/>
    </location>
</feature>
<reference evidence="4" key="1">
    <citation type="submission" date="2021-09" db="EMBL/GenBank/DDBJ databases">
        <authorList>
            <consortium name="Pathogen Informatics"/>
        </authorList>
    </citation>
    <scope>NUCLEOTIDE SEQUENCE</scope>
</reference>
<accession>A0A8J2LZT2</accession>
<sequence length="648" mass="71532">MKKQFYLLFISVLLHQTFASFCGSTGVPFSFEVLPSGAPVLGCAQPTCIASLKGKKDNSKFLVNANGQADGFMREDDKDNKVYNDPYGNKLIANCSGQFSDLSCLRKDQWVGGIEYIDHPRQPLILQCCTFPGLRFSQDVGLTNVGPGEAITGGEVIRDGRQISFDVIANVRKVVDADTHIVSYEVSVRRMHCLPDPPEPVVNYFEKEVSDEITKVLTTGTDLPNFREEKTLKKEKPEELQGRKAFTDITAYKTDEKKQYKKIEFEEKESVERYVPNKGEVMQKRGEDVTAEITLKPSTTQSLAVPLSSRKSRIGLDNIRNGFSGENGMGFADANSPVIRNEPKAFAQQQLSVFGEKPPQLPFREPEFGFEPLQKQTSSQSSQPKQSHNPQPCAAQCQQTSCYPQRCNQGLDTVFGIPTLAPPLFSLTFPTLPALGFPTVAPQTFQPFIAQTYPTIAPPAFQPPLHSAPGYFDPFNFGHTASFNSPQYFSPNNKRNVNANGRLMQFSIAPTAYSSTTPASNAISIEQPVVHSSKPVNFLGNQPVSSQVTLKPLSTFEEFMARLGYRNLSLATLAPPGPLVFPDFTVATPFPVLSPLLYATTIAPESQAQMFIPRSGARPSQPVLYVPQQWSATDLDDTTLQRTGLRQL</sequence>
<evidence type="ECO:0000313" key="4">
    <source>
        <dbReference type="EMBL" id="CAG9532912.1"/>
    </source>
</evidence>
<evidence type="ECO:0000256" key="1">
    <source>
        <dbReference type="ARBA" id="ARBA00022473"/>
    </source>
</evidence>
<dbReference type="AlphaFoldDB" id="A0A8J2LZT2"/>
<evidence type="ECO:0000313" key="5">
    <source>
        <dbReference type="Proteomes" id="UP000746747"/>
    </source>
</evidence>
<dbReference type="Proteomes" id="UP000746747">
    <property type="component" value="Unassembled WGS sequence"/>
</dbReference>
<evidence type="ECO:0000256" key="3">
    <source>
        <dbReference type="SAM" id="SignalP"/>
    </source>
</evidence>
<feature type="region of interest" description="Disordered" evidence="2">
    <location>
        <begin position="373"/>
        <end position="394"/>
    </location>
</feature>
<dbReference type="EMBL" id="CAKAEH010001112">
    <property type="protein sequence ID" value="CAG9532912.1"/>
    <property type="molecule type" value="Genomic_DNA"/>
</dbReference>
<gene>
    <name evidence="4" type="ORF">CJOHNSTONI_LOCUS3186</name>
</gene>
<feature type="signal peptide" evidence="3">
    <location>
        <begin position="1"/>
        <end position="19"/>
    </location>
</feature>
<feature type="compositionally biased region" description="Low complexity" evidence="2">
    <location>
        <begin position="374"/>
        <end position="387"/>
    </location>
</feature>
<keyword evidence="5" id="KW-1185">Reference proteome</keyword>
<comment type="caution">
    <text evidence="4">The sequence shown here is derived from an EMBL/GenBank/DDBJ whole genome shotgun (WGS) entry which is preliminary data.</text>
</comment>
<organism evidence="4 5">
    <name type="scientific">Cercopithifilaria johnstoni</name>
    <dbReference type="NCBI Taxonomy" id="2874296"/>
    <lineage>
        <taxon>Eukaryota</taxon>
        <taxon>Metazoa</taxon>
        <taxon>Ecdysozoa</taxon>
        <taxon>Nematoda</taxon>
        <taxon>Chromadorea</taxon>
        <taxon>Rhabditida</taxon>
        <taxon>Spirurina</taxon>
        <taxon>Spiruromorpha</taxon>
        <taxon>Filarioidea</taxon>
        <taxon>Onchocercidae</taxon>
        <taxon>Cercopithifilaria</taxon>
    </lineage>
</organism>
<dbReference type="InterPro" id="IPR052140">
    <property type="entry name" value="Dev_Signal_Hedgehog-like"/>
</dbReference>
<keyword evidence="1" id="KW-0217">Developmental protein</keyword>
<keyword evidence="3" id="KW-0732">Signal</keyword>
<protein>
    <submittedName>
        <fullName evidence="4">Uncharacterized protein</fullName>
    </submittedName>
</protein>
<name>A0A8J2LZT2_9BILA</name>
<dbReference type="PANTHER" id="PTHR46706">
    <property type="entry name" value="PROTEIN QUA-1-RELATED"/>
    <property type="match status" value="1"/>
</dbReference>
<dbReference type="OrthoDB" id="5860691at2759"/>